<dbReference type="RefSeq" id="WP_255226668.1">
    <property type="nucleotide sequence ID" value="NZ_JAJEKE010000003.1"/>
</dbReference>
<gene>
    <name evidence="1" type="ORF">LJD61_06265</name>
</gene>
<dbReference type="InterPro" id="IPR036390">
    <property type="entry name" value="WH_DNA-bd_sf"/>
</dbReference>
<protein>
    <submittedName>
        <fullName evidence="1">Winged helix-turn-helix transcriptional regulator</fullName>
    </submittedName>
</protein>
<reference evidence="1 2" key="1">
    <citation type="submission" date="2021-10" db="EMBL/GenBank/DDBJ databases">
        <title>Lutispora strain m25 sp. nov., a thermophilic, non-spore-forming bacterium isolated from a lab-scale methanogenic bioreactor digesting anaerobic sludge.</title>
        <authorList>
            <person name="El Houari A."/>
            <person name="Mcdonald J."/>
        </authorList>
    </citation>
    <scope>NUCLEOTIDE SEQUENCE [LARGE SCALE GENOMIC DNA]</scope>
    <source>
        <strain evidence="2">m25</strain>
    </source>
</reference>
<comment type="caution">
    <text evidence="1">The sequence shown here is derived from an EMBL/GenBank/DDBJ whole genome shotgun (WGS) entry which is preliminary data.</text>
</comment>
<proteinExistence type="predicted"/>
<evidence type="ECO:0000313" key="1">
    <source>
        <dbReference type="EMBL" id="MCQ1529152.1"/>
    </source>
</evidence>
<dbReference type="Gene3D" id="1.10.10.10">
    <property type="entry name" value="Winged helix-like DNA-binding domain superfamily/Winged helix DNA-binding domain"/>
    <property type="match status" value="1"/>
</dbReference>
<dbReference type="SUPFAM" id="SSF46785">
    <property type="entry name" value="Winged helix' DNA-binding domain"/>
    <property type="match status" value="1"/>
</dbReference>
<name>A0ABT1ND25_9FIRM</name>
<dbReference type="InterPro" id="IPR036388">
    <property type="entry name" value="WH-like_DNA-bd_sf"/>
</dbReference>
<dbReference type="Pfam" id="PF13412">
    <property type="entry name" value="HTH_24"/>
    <property type="match status" value="1"/>
</dbReference>
<accession>A0ABT1ND25</accession>
<sequence length="168" mass="19345">MDREFIILESIHENYNITQRQLSKLTGLSLGSVNILLSKMVREGLIKIEKIPANRIVYMLTPKGMLEKVNKTYNYIKIHYNYINKTKESIKSYLLSLSKKVGQVTVLMENDELSEITRTAIQELGAGDISCVNKIDDYTHCYVVVLNESRYLELLEKGCRVQNLLQVL</sequence>
<dbReference type="EMBL" id="JAJEKE010000003">
    <property type="protein sequence ID" value="MCQ1529152.1"/>
    <property type="molecule type" value="Genomic_DNA"/>
</dbReference>
<evidence type="ECO:0000313" key="2">
    <source>
        <dbReference type="Proteomes" id="UP001651880"/>
    </source>
</evidence>
<keyword evidence="2" id="KW-1185">Reference proteome</keyword>
<dbReference type="Proteomes" id="UP001651880">
    <property type="component" value="Unassembled WGS sequence"/>
</dbReference>
<organism evidence="1 2">
    <name type="scientific">Lutispora saccharofermentans</name>
    <dbReference type="NCBI Taxonomy" id="3024236"/>
    <lineage>
        <taxon>Bacteria</taxon>
        <taxon>Bacillati</taxon>
        <taxon>Bacillota</taxon>
        <taxon>Clostridia</taxon>
        <taxon>Lutisporales</taxon>
        <taxon>Lutisporaceae</taxon>
        <taxon>Lutispora</taxon>
    </lineage>
</organism>